<proteinExistence type="predicted"/>
<sequence length="225" mass="25337">MFCVLYATTLRDLCMRFMLHIVLTIYGFSLSPHKHIVIPRVQHSLKAEVKISFIAAVLPSIYADETENSSTMCCFKLPDAYGGRCPHKGVKATNVVSSGASIGIYRLLSSWMVDQTTLGRVSLRCETMLLVKEGLSNFFSYLFFVDVIVNRLLAMNKKKTLVIVNKLVEDSRRDIEKAVEDKSVSHYEISSILPPTLVATSRQLEGKVEVQKLMEENVNNAKSWL</sequence>
<evidence type="ECO:0000313" key="2">
    <source>
        <dbReference type="Proteomes" id="UP000823674"/>
    </source>
</evidence>
<dbReference type="Proteomes" id="UP000823674">
    <property type="component" value="Chromosome A05"/>
</dbReference>
<dbReference type="EMBL" id="JADBGQ010000005">
    <property type="protein sequence ID" value="KAG5396662.1"/>
    <property type="molecule type" value="Genomic_DNA"/>
</dbReference>
<gene>
    <name evidence="1" type="primary">A05p016040.1_BraROA</name>
    <name evidence="1" type="ORF">IGI04_018476</name>
</gene>
<evidence type="ECO:0000313" key="1">
    <source>
        <dbReference type="EMBL" id="KAG5396662.1"/>
    </source>
</evidence>
<reference evidence="1 2" key="1">
    <citation type="submission" date="2021-03" db="EMBL/GenBank/DDBJ databases">
        <authorList>
            <person name="King G.J."/>
            <person name="Bancroft I."/>
            <person name="Baten A."/>
            <person name="Bloomfield J."/>
            <person name="Borpatragohain P."/>
            <person name="He Z."/>
            <person name="Irish N."/>
            <person name="Irwin J."/>
            <person name="Liu K."/>
            <person name="Mauleon R.P."/>
            <person name="Moore J."/>
            <person name="Morris R."/>
            <person name="Ostergaard L."/>
            <person name="Wang B."/>
            <person name="Wells R."/>
        </authorList>
    </citation>
    <scope>NUCLEOTIDE SEQUENCE [LARGE SCALE GENOMIC DNA]</scope>
    <source>
        <strain evidence="1">R-o-18</strain>
        <tissue evidence="1">Leaf</tissue>
    </source>
</reference>
<protein>
    <submittedName>
        <fullName evidence="1">Uncharacterized protein</fullName>
    </submittedName>
</protein>
<accession>A0ABQ7MD24</accession>
<keyword evidence="2" id="KW-1185">Reference proteome</keyword>
<name>A0ABQ7MD24_BRACM</name>
<comment type="caution">
    <text evidence="1">The sequence shown here is derived from an EMBL/GenBank/DDBJ whole genome shotgun (WGS) entry which is preliminary data.</text>
</comment>
<organism evidence="1 2">
    <name type="scientific">Brassica rapa subsp. trilocularis</name>
    <dbReference type="NCBI Taxonomy" id="1813537"/>
    <lineage>
        <taxon>Eukaryota</taxon>
        <taxon>Viridiplantae</taxon>
        <taxon>Streptophyta</taxon>
        <taxon>Embryophyta</taxon>
        <taxon>Tracheophyta</taxon>
        <taxon>Spermatophyta</taxon>
        <taxon>Magnoliopsida</taxon>
        <taxon>eudicotyledons</taxon>
        <taxon>Gunneridae</taxon>
        <taxon>Pentapetalae</taxon>
        <taxon>rosids</taxon>
        <taxon>malvids</taxon>
        <taxon>Brassicales</taxon>
        <taxon>Brassicaceae</taxon>
        <taxon>Brassiceae</taxon>
        <taxon>Brassica</taxon>
    </lineage>
</organism>